<reference evidence="3" key="1">
    <citation type="submission" date="2014-11" db="EMBL/GenBank/DDBJ databases">
        <authorList>
            <person name="Otto D Thomas"/>
            <person name="Naeem Raeece"/>
        </authorList>
    </citation>
    <scope>NUCLEOTIDE SEQUENCE</scope>
</reference>
<accession>A0A0G4G6U4</accession>
<organism evidence="3">
    <name type="scientific">Chromera velia CCMP2878</name>
    <dbReference type="NCBI Taxonomy" id="1169474"/>
    <lineage>
        <taxon>Eukaryota</taxon>
        <taxon>Sar</taxon>
        <taxon>Alveolata</taxon>
        <taxon>Colpodellida</taxon>
        <taxon>Chromeraceae</taxon>
        <taxon>Chromera</taxon>
    </lineage>
</organism>
<protein>
    <submittedName>
        <fullName evidence="3">Uncharacterized protein</fullName>
    </submittedName>
</protein>
<feature type="coiled-coil region" evidence="1">
    <location>
        <begin position="270"/>
        <end position="297"/>
    </location>
</feature>
<dbReference type="EMBL" id="CDMZ01000937">
    <property type="protein sequence ID" value="CEM24296.1"/>
    <property type="molecule type" value="Genomic_DNA"/>
</dbReference>
<feature type="compositionally biased region" description="Basic and acidic residues" evidence="2">
    <location>
        <begin position="242"/>
        <end position="259"/>
    </location>
</feature>
<feature type="region of interest" description="Disordered" evidence="2">
    <location>
        <begin position="301"/>
        <end position="320"/>
    </location>
</feature>
<dbReference type="AlphaFoldDB" id="A0A0G4G6U4"/>
<evidence type="ECO:0000313" key="3">
    <source>
        <dbReference type="EMBL" id="CEM24296.1"/>
    </source>
</evidence>
<proteinExistence type="predicted"/>
<gene>
    <name evidence="3" type="ORF">Cvel_4263</name>
</gene>
<keyword evidence="1" id="KW-0175">Coiled coil</keyword>
<name>A0A0G4G6U4_9ALVE</name>
<dbReference type="VEuPathDB" id="CryptoDB:Cvel_4263"/>
<dbReference type="PhylomeDB" id="A0A0G4G6U4"/>
<evidence type="ECO:0000256" key="2">
    <source>
        <dbReference type="SAM" id="MobiDB-lite"/>
    </source>
</evidence>
<evidence type="ECO:0000256" key="1">
    <source>
        <dbReference type="SAM" id="Coils"/>
    </source>
</evidence>
<sequence length="442" mass="50163">MQGPMSLGPFLLSIPFLGMIWEYRRWGYRMDRRKEEEDFQGDTPFYGSRWGYATDYMVEQSLQTGDVIFFQDELRALHLYEAIPKLVSNFMSGSSEDQMGVILVKEGRRFIVELGRGGERGVKVTPYPERLAHGFSQIVSGRRLVCHDADRARLRRTLLEMIEETPSRVGWIATMRAHFRRQQVKRTTKDFYKLREAVRIGVEMIGEKETLRILGSEMLGALTHADRDAESPFFGHLSDPLGDQRERPRAARQDEDERGRRKPSYVQRRARTILMLLEEHEGRLDSLEEERAALLNDRQMRAGQRRIDKTSASGESGKSKIPRRLPVAAFTALLYQKAGFLPPFPFYDSYTPEDFKRLTSLIPACGVPMPDVSGSGGSGGAKGGRAKSEKGKETMGALVGKAGPLFPMLNPLVILQQLGVHEWMHARKAWYNDPTIQAGPKK</sequence>
<feature type="region of interest" description="Disordered" evidence="2">
    <location>
        <begin position="232"/>
        <end position="265"/>
    </location>
</feature>